<dbReference type="EnsemblPlants" id="ORUFI08G06380.1">
    <property type="protein sequence ID" value="ORUFI08G06380.1"/>
    <property type="gene ID" value="ORUFI08G06380"/>
</dbReference>
<keyword evidence="4" id="KW-1185">Reference proteome</keyword>
<dbReference type="CDD" id="cd22160">
    <property type="entry name" value="F-box_AtFBL13-like"/>
    <property type="match status" value="2"/>
</dbReference>
<dbReference type="Pfam" id="PF00646">
    <property type="entry name" value="F-box"/>
    <property type="match status" value="2"/>
</dbReference>
<dbReference type="InterPro" id="IPR053781">
    <property type="entry name" value="F-box_AtFBL13-like"/>
</dbReference>
<organism evidence="3 4">
    <name type="scientific">Oryza rufipogon</name>
    <name type="common">Brownbeard rice</name>
    <name type="synonym">Asian wild rice</name>
    <dbReference type="NCBI Taxonomy" id="4529"/>
    <lineage>
        <taxon>Eukaryota</taxon>
        <taxon>Viridiplantae</taxon>
        <taxon>Streptophyta</taxon>
        <taxon>Embryophyta</taxon>
        <taxon>Tracheophyta</taxon>
        <taxon>Spermatophyta</taxon>
        <taxon>Magnoliopsida</taxon>
        <taxon>Liliopsida</taxon>
        <taxon>Poales</taxon>
        <taxon>Poaceae</taxon>
        <taxon>BOP clade</taxon>
        <taxon>Oryzoideae</taxon>
        <taxon>Oryzeae</taxon>
        <taxon>Oryzinae</taxon>
        <taxon>Oryza</taxon>
    </lineage>
</organism>
<evidence type="ECO:0000313" key="4">
    <source>
        <dbReference type="Proteomes" id="UP000008022"/>
    </source>
</evidence>
<evidence type="ECO:0000259" key="2">
    <source>
        <dbReference type="PROSITE" id="PS50181"/>
    </source>
</evidence>
<dbReference type="Gene3D" id="3.80.10.10">
    <property type="entry name" value="Ribonuclease Inhibitor"/>
    <property type="match status" value="2"/>
</dbReference>
<dbReference type="Proteomes" id="UP000008022">
    <property type="component" value="Unassembled WGS sequence"/>
</dbReference>
<feature type="region of interest" description="Disordered" evidence="1">
    <location>
        <begin position="18"/>
        <end position="87"/>
    </location>
</feature>
<dbReference type="SMART" id="SM00256">
    <property type="entry name" value="FBOX"/>
    <property type="match status" value="2"/>
</dbReference>
<evidence type="ECO:0000256" key="1">
    <source>
        <dbReference type="SAM" id="MobiDB-lite"/>
    </source>
</evidence>
<feature type="domain" description="F-box" evidence="2">
    <location>
        <begin position="88"/>
        <end position="124"/>
    </location>
</feature>
<proteinExistence type="predicted"/>
<dbReference type="OMA" id="LELKECW"/>
<dbReference type="STRING" id="4529.A0A0E0QFG8"/>
<accession>A0A0E0QFG8</accession>
<dbReference type="InterPro" id="IPR036047">
    <property type="entry name" value="F-box-like_dom_sf"/>
</dbReference>
<dbReference type="PROSITE" id="PS50181">
    <property type="entry name" value="FBOX"/>
    <property type="match status" value="1"/>
</dbReference>
<reference evidence="4" key="1">
    <citation type="submission" date="2013-06" db="EMBL/GenBank/DDBJ databases">
        <authorList>
            <person name="Zhao Q."/>
        </authorList>
    </citation>
    <scope>NUCLEOTIDE SEQUENCE</scope>
    <source>
        <strain evidence="4">cv. W1943</strain>
    </source>
</reference>
<reference evidence="3" key="2">
    <citation type="submission" date="2015-06" db="UniProtKB">
        <authorList>
            <consortium name="EnsemblPlants"/>
        </authorList>
    </citation>
    <scope>IDENTIFICATION</scope>
</reference>
<dbReference type="InterPro" id="IPR001810">
    <property type="entry name" value="F-box_dom"/>
</dbReference>
<dbReference type="PANTHER" id="PTHR34223:SF81">
    <property type="entry name" value="OS08G0281600 PROTEIN"/>
    <property type="match status" value="1"/>
</dbReference>
<dbReference type="SUPFAM" id="SSF52047">
    <property type="entry name" value="RNI-like"/>
    <property type="match status" value="2"/>
</dbReference>
<dbReference type="AlphaFoldDB" id="A0A0E0QFG8"/>
<feature type="region of interest" description="Disordered" evidence="1">
    <location>
        <begin position="333"/>
        <end position="364"/>
    </location>
</feature>
<dbReference type="Gene3D" id="1.20.1280.50">
    <property type="match status" value="2"/>
</dbReference>
<dbReference type="eggNOG" id="ENOG502RYTW">
    <property type="taxonomic scope" value="Eukaryota"/>
</dbReference>
<feature type="compositionally biased region" description="Low complexity" evidence="1">
    <location>
        <begin position="636"/>
        <end position="647"/>
    </location>
</feature>
<dbReference type="PANTHER" id="PTHR34223">
    <property type="entry name" value="OS11G0201299 PROTEIN"/>
    <property type="match status" value="1"/>
</dbReference>
<dbReference type="InterPro" id="IPR032675">
    <property type="entry name" value="LRR_dom_sf"/>
</dbReference>
<dbReference type="InterPro" id="IPR053197">
    <property type="entry name" value="F-box_SCFL_complex_component"/>
</dbReference>
<dbReference type="Gramene" id="ORUFI08G06380.1">
    <property type="protein sequence ID" value="ORUFI08G06380.1"/>
    <property type="gene ID" value="ORUFI08G06380"/>
</dbReference>
<sequence length="1224" mass="137804">MPICRRGGAAAASRHLLDGMSRRTTTARWVPRDRPEPAGRSGTGAPGRASHALGQMPRRRTTTTTARWVPRQGQKGEPGGSGHAAAPVDRLSALPDTLLHHVMSFLKAWEVVRTCVLSRRWRDLWASAPCVDIRLRGSGRDGAPPEDFGRFVYRLLLAREVSAPVDTLRLRSSNGEEYAETYDNDDVNIWICSAIKRNVRVIHLNGHRKDELVLEHTAFVSHHLKILKLSHIKLDGKILKQLSSQCTSLEDLELNNCPVNGGEILSVSLKKLTMVKCSITMDLSICAPNLELLCCITPYYHVPLFENLSSLVAATIMLDDSFLRRDEFLYEVEEETSDDEDDNKTTSDHCDSKMDADSDAYDDDDNDDILYDEYLNSRHGNLVDDYNYGSDIDSDDDLHEYSQIAHECRGGRYGYCHDSKRRGSYYETCKLADSFSGKYLLRSLSSARSLELLAHSGESIKYFACVYTAKVVMVRELRRCSTFGNLKTLSLGEWCMAAEFDGLIFLLQESPNLEMLFLKLELSYSNKEAINIGFELKERSFACKNLEVVNIRCSKDDERVHMLAEIFVANGLPIEKIYVRRTGSTYSKGLMQTKFDYKHTAYSSKAGNAHPPEEASLGLRSQLKASDHSAAAPAISSGRSSPPLRSSQRATGHPLDGMSRRNTTGWPVPRGGAEPTGKPGPSAPVRAAHAFGQMPRRRTTTTARWVRRHQVHKGKPRGAATVDRLSALPDALLHHVMSFLKAWEVVRTCVLSRRWRHTWASAPCVDIRAPSSRRERGPGRDSDPPEDFGRFVYRLLLAREVSAPVDTLRLRSSNGEEYAEMYDNDDVNMWISSAIKRNARVIHLNGHREDDDLVLEHTAFVSQRLKILKLSNVNLDWKIPRQLSSRCTSLTELELNNCPVNGGEISSVSLKKLRMVKCLITVDLSICAPNLELLCCITPYHRVPLFKNLSSLVAATIVLDDSFLCRDDFLHEDERGSSDDEDDNKTISDHYDKMVTNSDACGDGNLVDEYNYGSDIDSDDDIYEYSQIANECRDGKYSHCHDSECCSSYHDTCKLANSFSGQDLLCSLSNARSLELLAHSGEVVMVRELRRCSTFGNLKTLSLGEWCMAAEFDGLIFLLQETPNLERLFLKLELNYDNKEAVNIGVKLKERSFACKNLEVVNIRCSKDDGRVHMLAELFGANGLPLEKIFVRRTGSTYLRNMKKMRKIARDELRKARWFQLLNL</sequence>
<feature type="compositionally biased region" description="Acidic residues" evidence="1">
    <location>
        <begin position="333"/>
        <end position="342"/>
    </location>
</feature>
<feature type="compositionally biased region" description="Basic and acidic residues" evidence="1">
    <location>
        <begin position="343"/>
        <end position="356"/>
    </location>
</feature>
<evidence type="ECO:0000313" key="3">
    <source>
        <dbReference type="EnsemblPlants" id="ORUFI08G06380.1"/>
    </source>
</evidence>
<protein>
    <recommendedName>
        <fullName evidence="2">F-box domain-containing protein</fullName>
    </recommendedName>
</protein>
<feature type="region of interest" description="Disordered" evidence="1">
    <location>
        <begin position="623"/>
        <end position="686"/>
    </location>
</feature>
<dbReference type="SUPFAM" id="SSF81383">
    <property type="entry name" value="F-box domain"/>
    <property type="match status" value="2"/>
</dbReference>
<name>A0A0E0QFG8_ORYRU</name>